<evidence type="ECO:0000313" key="2">
    <source>
        <dbReference type="Proteomes" id="UP000603453"/>
    </source>
</evidence>
<dbReference type="OrthoDB" id="2290248at2759"/>
<comment type="caution">
    <text evidence="1">The sequence shown here is derived from an EMBL/GenBank/DDBJ whole genome shotgun (WGS) entry which is preliminary data.</text>
</comment>
<name>A0A8H7RPF8_9FUNG</name>
<dbReference type="AlphaFoldDB" id="A0A8H7RPF8"/>
<reference evidence="1" key="1">
    <citation type="submission" date="2020-12" db="EMBL/GenBank/DDBJ databases">
        <title>Metabolic potential, ecology and presence of endohyphal bacteria is reflected in genomic diversity of Mucoromycotina.</title>
        <authorList>
            <person name="Muszewska A."/>
            <person name="Okrasinska A."/>
            <person name="Steczkiewicz K."/>
            <person name="Drgas O."/>
            <person name="Orlowska M."/>
            <person name="Perlinska-Lenart U."/>
            <person name="Aleksandrzak-Piekarczyk T."/>
            <person name="Szatraj K."/>
            <person name="Zielenkiewicz U."/>
            <person name="Pilsyk S."/>
            <person name="Malc E."/>
            <person name="Mieczkowski P."/>
            <person name="Kruszewska J.S."/>
            <person name="Biernat P."/>
            <person name="Pawlowska J."/>
        </authorList>
    </citation>
    <scope>NUCLEOTIDE SEQUENCE</scope>
    <source>
        <strain evidence="1">WA0000017839</strain>
    </source>
</reference>
<organism evidence="1 2">
    <name type="scientific">Mucor saturninus</name>
    <dbReference type="NCBI Taxonomy" id="64648"/>
    <lineage>
        <taxon>Eukaryota</taxon>
        <taxon>Fungi</taxon>
        <taxon>Fungi incertae sedis</taxon>
        <taxon>Mucoromycota</taxon>
        <taxon>Mucoromycotina</taxon>
        <taxon>Mucoromycetes</taxon>
        <taxon>Mucorales</taxon>
        <taxon>Mucorineae</taxon>
        <taxon>Mucoraceae</taxon>
        <taxon>Mucor</taxon>
    </lineage>
</organism>
<evidence type="ECO:0000313" key="1">
    <source>
        <dbReference type="EMBL" id="KAG2214230.1"/>
    </source>
</evidence>
<accession>A0A8H7RPF8</accession>
<gene>
    <name evidence="1" type="ORF">INT47_000786</name>
</gene>
<protein>
    <submittedName>
        <fullName evidence="1">Uncharacterized protein</fullName>
    </submittedName>
</protein>
<keyword evidence="2" id="KW-1185">Reference proteome</keyword>
<proteinExistence type="predicted"/>
<dbReference type="EMBL" id="JAEPRD010000001">
    <property type="protein sequence ID" value="KAG2214230.1"/>
    <property type="molecule type" value="Genomic_DNA"/>
</dbReference>
<sequence length="332" mass="37842">MLSTGSSTKQLRCINLACDKGRYQDQEKAETLIHADDYTPQTAFQTMGISSVDASLAELLFDNKIREDFQYSGQFDEYDEEDTYIDMFSGSVYKQYLDQNLLTRNNICLVLYVDRFPNKSKLGNSQTLVDYIVMNIPASKRAKESMMIPLAIIPCPKKPKYLMIFLKPIIEEINSLSDRGFMTVPRSRCSYATRNSTGEAAPTLSIIYDKLYDILKDLLSYFSPVTYSSISGQFRTVEGAPEDDVNLEPGAVELNNIYGNTIDFLNFLKNNGKTCVVAIDHANVSDLKVIQEIVDQYLYENNFKYFKNDQLLNNPMNLKAYNCRSKPKQRGK</sequence>
<dbReference type="Proteomes" id="UP000603453">
    <property type="component" value="Unassembled WGS sequence"/>
</dbReference>